<dbReference type="Pfam" id="PF01535">
    <property type="entry name" value="PPR"/>
    <property type="match status" value="3"/>
</dbReference>
<dbReference type="Gene3D" id="1.25.40.10">
    <property type="entry name" value="Tetratricopeptide repeat domain"/>
    <property type="match status" value="6"/>
</dbReference>
<accession>A0A8T2UY95</accession>
<dbReference type="FunFam" id="1.25.40.10:FF:000031">
    <property type="entry name" value="Pentatricopeptide repeat-containing protein mitochondrial"/>
    <property type="match status" value="3"/>
</dbReference>
<keyword evidence="4" id="KW-1185">Reference proteome</keyword>
<feature type="repeat" description="PPR" evidence="2">
    <location>
        <begin position="178"/>
        <end position="212"/>
    </location>
</feature>
<feature type="repeat" description="PPR" evidence="2">
    <location>
        <begin position="280"/>
        <end position="314"/>
    </location>
</feature>
<comment type="caution">
    <text evidence="3">The sequence shown here is derived from an EMBL/GenBank/DDBJ whole genome shotgun (WGS) entry which is preliminary data.</text>
</comment>
<feature type="repeat" description="PPR" evidence="2">
    <location>
        <begin position="76"/>
        <end position="110"/>
    </location>
</feature>
<dbReference type="FunFam" id="1.25.40.10:FF:000285">
    <property type="entry name" value="Pentatricopeptide repeat-containing protein, chloroplastic"/>
    <property type="match status" value="1"/>
</dbReference>
<dbReference type="Proteomes" id="UP000825935">
    <property type="component" value="Chromosome 4"/>
</dbReference>
<dbReference type="InterPro" id="IPR046960">
    <property type="entry name" value="PPR_At4g14850-like_plant"/>
</dbReference>
<protein>
    <recommendedName>
        <fullName evidence="5">Pentatricopeptide repeat-containing protein</fullName>
    </recommendedName>
</protein>
<evidence type="ECO:0000313" key="4">
    <source>
        <dbReference type="Proteomes" id="UP000825935"/>
    </source>
</evidence>
<dbReference type="PROSITE" id="PS51375">
    <property type="entry name" value="PPR"/>
    <property type="match status" value="5"/>
</dbReference>
<name>A0A8T2UY95_CERRI</name>
<dbReference type="AlphaFoldDB" id="A0A8T2UY95"/>
<reference evidence="3" key="1">
    <citation type="submission" date="2021-08" db="EMBL/GenBank/DDBJ databases">
        <title>WGS assembly of Ceratopteris richardii.</title>
        <authorList>
            <person name="Marchant D.B."/>
            <person name="Chen G."/>
            <person name="Jenkins J."/>
            <person name="Shu S."/>
            <person name="Leebens-Mack J."/>
            <person name="Grimwood J."/>
            <person name="Schmutz J."/>
            <person name="Soltis P."/>
            <person name="Soltis D."/>
            <person name="Chen Z.-H."/>
        </authorList>
    </citation>
    <scope>NUCLEOTIDE SEQUENCE</scope>
    <source>
        <strain evidence="3">Whitten #5841</strain>
        <tissue evidence="3">Leaf</tissue>
    </source>
</reference>
<dbReference type="PANTHER" id="PTHR47926">
    <property type="entry name" value="PENTATRICOPEPTIDE REPEAT-CONTAINING PROTEIN"/>
    <property type="match status" value="1"/>
</dbReference>
<dbReference type="InterPro" id="IPR002885">
    <property type="entry name" value="PPR_rpt"/>
</dbReference>
<evidence type="ECO:0000313" key="3">
    <source>
        <dbReference type="EMBL" id="KAH7439688.1"/>
    </source>
</evidence>
<feature type="repeat" description="PPR" evidence="2">
    <location>
        <begin position="487"/>
        <end position="521"/>
    </location>
</feature>
<evidence type="ECO:0000256" key="1">
    <source>
        <dbReference type="ARBA" id="ARBA00022737"/>
    </source>
</evidence>
<dbReference type="PANTHER" id="PTHR47926:SF382">
    <property type="entry name" value="PENTACOTRIPEPTIDE-REPEAT REGION OF PRORP DOMAIN-CONTAINING PROTEIN"/>
    <property type="match status" value="1"/>
</dbReference>
<dbReference type="Pfam" id="PF13041">
    <property type="entry name" value="PPR_2"/>
    <property type="match status" value="5"/>
</dbReference>
<dbReference type="EMBL" id="CM035409">
    <property type="protein sequence ID" value="KAH7439688.1"/>
    <property type="molecule type" value="Genomic_DNA"/>
</dbReference>
<evidence type="ECO:0000256" key="2">
    <source>
        <dbReference type="PROSITE-ProRule" id="PRU00708"/>
    </source>
</evidence>
<dbReference type="NCBIfam" id="TIGR00756">
    <property type="entry name" value="PPR"/>
    <property type="match status" value="6"/>
</dbReference>
<dbReference type="GO" id="GO:0003723">
    <property type="term" value="F:RNA binding"/>
    <property type="evidence" value="ECO:0007669"/>
    <property type="project" value="InterPro"/>
</dbReference>
<proteinExistence type="predicted"/>
<dbReference type="InterPro" id="IPR011990">
    <property type="entry name" value="TPR-like_helical_dom_sf"/>
</dbReference>
<evidence type="ECO:0008006" key="5">
    <source>
        <dbReference type="Google" id="ProtNLM"/>
    </source>
</evidence>
<dbReference type="FunFam" id="1.25.40.10:FF:000090">
    <property type="entry name" value="Pentatricopeptide repeat-containing protein, chloroplastic"/>
    <property type="match status" value="1"/>
</dbReference>
<feature type="repeat" description="PPR" evidence="2">
    <location>
        <begin position="382"/>
        <end position="416"/>
    </location>
</feature>
<dbReference type="GO" id="GO:0009451">
    <property type="term" value="P:RNA modification"/>
    <property type="evidence" value="ECO:0007669"/>
    <property type="project" value="InterPro"/>
</dbReference>
<dbReference type="SUPFAM" id="SSF48452">
    <property type="entry name" value="TPR-like"/>
    <property type="match status" value="1"/>
</dbReference>
<sequence>MTEKLSSQQQIALVSLLKTCAKQSDLQNGHSVHANIMREGLLLTNIFMGSAVIHMYIECGDLARGQQVFDELPLRNVISWNALITGYSHFGYSNQVLYCLKGMKEDGLFPNAVTFLCVLKACGSLQAAGLGICMHAEIMRQGLLGSEIALGNALVDMYAKCGVLVKAQEVFDGLPRQNVITWNTLIGGYAQHGHGDEALAKFIQMQKDGLLPDGVSFLGVLKACGTIGSVKDGIYIHADIVRRALLEKNQLLGNALVDMYAKCGAISMAEEVFEKLPARNVVSWNALLTGYCQCGYPVKTLIHFKQMQKNGLSPNATTFACILQACGDSGDVIKGKAVHEEILKQRLLEKDSVLCTALVDMYIRFGDLCKAQNVFDEFCVNDVVSWTALISGYCQHGHGEEALKCFQEMKRKGFCPDGVTFPCILKACTKLGAAEKGEEVYTEIVSEGFCGKSKDLPSIWSALVDMYAKCGALSKAQEVFNKLPVQDVVSWTALIAGYARSGKHDIVLKLFNEMQKDGVEPNSITFSIVLNSCSYLGLVNEASDCFKVMQTKYHIIPTFEHYTCMVYLLGHAGHFDKAMKIIEGMPSSDYLHLWFALLAACKKWGNVKLARLAFDHVVHIDKDFVEAYSFMCNIYTKAGMQREAMRVRRMRLKIKDRKKV</sequence>
<dbReference type="OrthoDB" id="1879995at2759"/>
<keyword evidence="1" id="KW-0677">Repeat</keyword>
<organism evidence="3 4">
    <name type="scientific">Ceratopteris richardii</name>
    <name type="common">Triangle waterfern</name>
    <dbReference type="NCBI Taxonomy" id="49495"/>
    <lineage>
        <taxon>Eukaryota</taxon>
        <taxon>Viridiplantae</taxon>
        <taxon>Streptophyta</taxon>
        <taxon>Embryophyta</taxon>
        <taxon>Tracheophyta</taxon>
        <taxon>Polypodiopsida</taxon>
        <taxon>Polypodiidae</taxon>
        <taxon>Polypodiales</taxon>
        <taxon>Pteridineae</taxon>
        <taxon>Pteridaceae</taxon>
        <taxon>Parkerioideae</taxon>
        <taxon>Ceratopteris</taxon>
    </lineage>
</organism>
<gene>
    <name evidence="3" type="ORF">KP509_04G072400</name>
</gene>